<feature type="chain" id="PRO_5037713619" evidence="6">
    <location>
        <begin position="21"/>
        <end position="532"/>
    </location>
</feature>
<gene>
    <name evidence="9" type="ORF">JMN32_21145</name>
</gene>
<keyword evidence="2 5" id="KW-0645">Protease</keyword>
<dbReference type="InterPro" id="IPR023828">
    <property type="entry name" value="Peptidase_S8_Ser-AS"/>
</dbReference>
<keyword evidence="3 5" id="KW-0378">Hydrolase</keyword>
<feature type="signal peptide" evidence="6">
    <location>
        <begin position="1"/>
        <end position="20"/>
    </location>
</feature>
<proteinExistence type="inferred from homology"/>
<dbReference type="AlphaFoldDB" id="A0A937KDP0"/>
<dbReference type="Pfam" id="PF00082">
    <property type="entry name" value="Peptidase_S8"/>
    <property type="match status" value="1"/>
</dbReference>
<evidence type="ECO:0000313" key="10">
    <source>
        <dbReference type="Proteomes" id="UP000614216"/>
    </source>
</evidence>
<feature type="active site" description="Charge relay system" evidence="5">
    <location>
        <position position="170"/>
    </location>
</feature>
<feature type="active site" description="Charge relay system" evidence="5">
    <location>
        <position position="388"/>
    </location>
</feature>
<sequence length="532" mass="57578">MLKKHLISALLVCFSVSIYAQVNRYMVFFSDKANTPYTVGSPEAFLSSRAISRRQDQGIPITTTDLPVDPAYIAGVNGVGAEVFYTTKWLNGALIQADAGLISSIEALGYVDSVVYIAPGSKLMSSGRLLEVGEENQTEGSTAVQLGMLGLDLLHEKGYKGEGVMIAFFDGGYKGVNTVEAFQHIYNENRLLYAWNLVENNNNVYQYSTHGTRVFSATAGFLTGAYEGSAYKSDFMLFVTEDASSEYRIEEYNWLIAAEKADSAGVDIINGSVGYFDFDDPGMNYTYKDMDGKTTIISQAAKFASDRGLLVVVSAGNEGNKTWKYVTAPADAENILSVGSVDSNGSISNFSSLGPSSDGRIKPEVMAYGGATAVVNDFGSIINGTGTSFATPLITGFAATLWQLYPNLTNTELISFILENSSNTTVPDNQYGYGVPSYRFIVSSIADGVTHDFSVYPNPLTSDLLNIRMTSEVESVDIKLYDVSGSLIRTYKVGAPSVSMPSTISLDGVKEGLYLLELNSGKNVESYRIVRY</sequence>
<dbReference type="PANTHER" id="PTHR43806:SF67">
    <property type="entry name" value="EGF-LIKE DOMAIN-CONTAINING PROTEIN"/>
    <property type="match status" value="1"/>
</dbReference>
<name>A0A937KDP0_9BACT</name>
<evidence type="ECO:0000256" key="3">
    <source>
        <dbReference type="ARBA" id="ARBA00022801"/>
    </source>
</evidence>
<reference evidence="9" key="1">
    <citation type="submission" date="2021-01" db="EMBL/GenBank/DDBJ databases">
        <title>Fulvivirga kasyanovii gen. nov., sp nov., a novel member of the phylum Bacteroidetes isolated from seawater in a mussel farm.</title>
        <authorList>
            <person name="Zhao L.-H."/>
            <person name="Wang Z.-J."/>
        </authorList>
    </citation>
    <scope>NUCLEOTIDE SEQUENCE</scope>
    <source>
        <strain evidence="9">29W222</strain>
    </source>
</reference>
<dbReference type="PROSITE" id="PS51892">
    <property type="entry name" value="SUBTILASE"/>
    <property type="match status" value="1"/>
</dbReference>
<dbReference type="Gene3D" id="3.40.50.200">
    <property type="entry name" value="Peptidase S8/S53 domain"/>
    <property type="match status" value="1"/>
</dbReference>
<feature type="domain" description="Peptidase S8/S53" evidence="7">
    <location>
        <begin position="192"/>
        <end position="434"/>
    </location>
</feature>
<evidence type="ECO:0000313" key="9">
    <source>
        <dbReference type="EMBL" id="MBL6448832.1"/>
    </source>
</evidence>
<dbReference type="Proteomes" id="UP000614216">
    <property type="component" value="Unassembled WGS sequence"/>
</dbReference>
<dbReference type="EMBL" id="JAEUGD010000066">
    <property type="protein sequence ID" value="MBL6448832.1"/>
    <property type="molecule type" value="Genomic_DNA"/>
</dbReference>
<evidence type="ECO:0000256" key="2">
    <source>
        <dbReference type="ARBA" id="ARBA00022670"/>
    </source>
</evidence>
<feature type="active site" description="Charge relay system" evidence="5">
    <location>
        <position position="210"/>
    </location>
</feature>
<dbReference type="InterPro" id="IPR026444">
    <property type="entry name" value="Secre_tail"/>
</dbReference>
<dbReference type="PROSITE" id="PS00138">
    <property type="entry name" value="SUBTILASE_SER"/>
    <property type="match status" value="1"/>
</dbReference>
<accession>A0A937KDP0</accession>
<dbReference type="CDD" id="cd07493">
    <property type="entry name" value="Peptidases_S8_9"/>
    <property type="match status" value="1"/>
</dbReference>
<feature type="domain" description="Secretion system C-terminal sorting" evidence="8">
    <location>
        <begin position="455"/>
        <end position="526"/>
    </location>
</feature>
<dbReference type="PANTHER" id="PTHR43806">
    <property type="entry name" value="PEPTIDASE S8"/>
    <property type="match status" value="1"/>
</dbReference>
<dbReference type="RefSeq" id="WP_202858373.1">
    <property type="nucleotide sequence ID" value="NZ_JAEUGD010000066.1"/>
</dbReference>
<dbReference type="InterPro" id="IPR050131">
    <property type="entry name" value="Peptidase_S8_subtilisin-like"/>
</dbReference>
<evidence type="ECO:0000259" key="8">
    <source>
        <dbReference type="Pfam" id="PF18962"/>
    </source>
</evidence>
<dbReference type="PIRSF" id="PIRSF037903">
    <property type="entry name" value="Subtilisin_rel_GFO_2223"/>
    <property type="match status" value="1"/>
</dbReference>
<keyword evidence="6" id="KW-0732">Signal</keyword>
<evidence type="ECO:0000256" key="5">
    <source>
        <dbReference type="PROSITE-ProRule" id="PRU01240"/>
    </source>
</evidence>
<evidence type="ECO:0000259" key="7">
    <source>
        <dbReference type="Pfam" id="PF00082"/>
    </source>
</evidence>
<dbReference type="InterPro" id="IPR000209">
    <property type="entry name" value="Peptidase_S8/S53_dom"/>
</dbReference>
<dbReference type="PRINTS" id="PR00723">
    <property type="entry name" value="SUBTILISIN"/>
</dbReference>
<dbReference type="NCBIfam" id="TIGR04183">
    <property type="entry name" value="Por_Secre_tail"/>
    <property type="match status" value="1"/>
</dbReference>
<evidence type="ECO:0000256" key="4">
    <source>
        <dbReference type="ARBA" id="ARBA00022825"/>
    </source>
</evidence>
<organism evidence="9 10">
    <name type="scientific">Fulvivirga marina</name>
    <dbReference type="NCBI Taxonomy" id="2494733"/>
    <lineage>
        <taxon>Bacteria</taxon>
        <taxon>Pseudomonadati</taxon>
        <taxon>Bacteroidota</taxon>
        <taxon>Cytophagia</taxon>
        <taxon>Cytophagales</taxon>
        <taxon>Fulvivirgaceae</taxon>
        <taxon>Fulvivirga</taxon>
    </lineage>
</organism>
<dbReference type="InterPro" id="IPR036852">
    <property type="entry name" value="Peptidase_S8/S53_dom_sf"/>
</dbReference>
<keyword evidence="4 5" id="KW-0720">Serine protease</keyword>
<dbReference type="InterPro" id="IPR015500">
    <property type="entry name" value="Peptidase_S8_subtilisin-rel"/>
</dbReference>
<dbReference type="GO" id="GO:0006508">
    <property type="term" value="P:proteolysis"/>
    <property type="evidence" value="ECO:0007669"/>
    <property type="project" value="UniProtKB-KW"/>
</dbReference>
<evidence type="ECO:0000256" key="1">
    <source>
        <dbReference type="ARBA" id="ARBA00011073"/>
    </source>
</evidence>
<dbReference type="GO" id="GO:0004252">
    <property type="term" value="F:serine-type endopeptidase activity"/>
    <property type="evidence" value="ECO:0007669"/>
    <property type="project" value="UniProtKB-UniRule"/>
</dbReference>
<protein>
    <submittedName>
        <fullName evidence="9">S8 family serine peptidase</fullName>
    </submittedName>
</protein>
<dbReference type="InterPro" id="IPR017317">
    <property type="entry name" value="Pept_S8_subtilisin_bacteroid-2"/>
</dbReference>
<dbReference type="SUPFAM" id="SSF52743">
    <property type="entry name" value="Subtilisin-like"/>
    <property type="match status" value="1"/>
</dbReference>
<comment type="similarity">
    <text evidence="1 5">Belongs to the peptidase S8 family.</text>
</comment>
<dbReference type="Pfam" id="PF18962">
    <property type="entry name" value="Por_Secre_tail"/>
    <property type="match status" value="1"/>
</dbReference>
<keyword evidence="10" id="KW-1185">Reference proteome</keyword>
<evidence type="ECO:0000256" key="6">
    <source>
        <dbReference type="SAM" id="SignalP"/>
    </source>
</evidence>
<comment type="caution">
    <text evidence="9">The sequence shown here is derived from an EMBL/GenBank/DDBJ whole genome shotgun (WGS) entry which is preliminary data.</text>
</comment>